<dbReference type="InterPro" id="IPR000620">
    <property type="entry name" value="EamA_dom"/>
</dbReference>
<accession>A0A401LDN7</accession>
<evidence type="ECO:0000256" key="2">
    <source>
        <dbReference type="ARBA" id="ARBA00007362"/>
    </source>
</evidence>
<evidence type="ECO:0000256" key="1">
    <source>
        <dbReference type="ARBA" id="ARBA00004651"/>
    </source>
</evidence>
<evidence type="ECO:0000259" key="8">
    <source>
        <dbReference type="Pfam" id="PF00892"/>
    </source>
</evidence>
<dbReference type="EMBL" id="BHVZ01000002">
    <property type="protein sequence ID" value="GCB29554.1"/>
    <property type="molecule type" value="Genomic_DNA"/>
</dbReference>
<comment type="similarity">
    <text evidence="2">Belongs to the EamA transporter family.</text>
</comment>
<keyword evidence="5 7" id="KW-1133">Transmembrane helix</keyword>
<keyword evidence="4 7" id="KW-0812">Transmembrane</keyword>
<dbReference type="AlphaFoldDB" id="A0A401LDN7"/>
<sequence length="307" mass="33851">MRIKSKVWIGSVFCILSACLWGVSGAVGQYLFNQAGISPEWLVSARCLLTGLLLLVFYQVKHGGVFSIWMDKQDRIGIIIFALGGMLFMQYGYFAAIAHSNAATATVLQYTAPILIVVYLAFREKKLPTKLECIAVFGCLVGTILLATHGNLKSLSLSPQALFWGALSSLALAFYTVYPVRLLAKYDAMLLIGWSMLVLSFVMHFVHPSWDFAGSWNTSTLLAMVFIVIFGTTVPYLMFLNGVKYIGPTKSSLYASAEPLASTVVSVVWLKVHLEFIDYIGFVFIVAAVLLLSFVNPPQEEKPKETS</sequence>
<feature type="transmembrane region" description="Helical" evidence="7">
    <location>
        <begin position="131"/>
        <end position="149"/>
    </location>
</feature>
<organism evidence="9 10">
    <name type="scientific">Anaerotignum faecicola</name>
    <dbReference type="NCBI Taxonomy" id="2358141"/>
    <lineage>
        <taxon>Bacteria</taxon>
        <taxon>Bacillati</taxon>
        <taxon>Bacillota</taxon>
        <taxon>Clostridia</taxon>
        <taxon>Lachnospirales</taxon>
        <taxon>Anaerotignaceae</taxon>
        <taxon>Anaerotignum</taxon>
    </lineage>
</organism>
<evidence type="ECO:0000313" key="9">
    <source>
        <dbReference type="EMBL" id="GCB29554.1"/>
    </source>
</evidence>
<feature type="domain" description="EamA" evidence="8">
    <location>
        <begin position="161"/>
        <end position="293"/>
    </location>
</feature>
<gene>
    <name evidence="9" type="ORF">KGMB03357_12150</name>
</gene>
<dbReference type="InterPro" id="IPR050638">
    <property type="entry name" value="AA-Vitamin_Transporters"/>
</dbReference>
<feature type="transmembrane region" description="Helical" evidence="7">
    <location>
        <begin position="190"/>
        <end position="207"/>
    </location>
</feature>
<dbReference type="SUPFAM" id="SSF103481">
    <property type="entry name" value="Multidrug resistance efflux transporter EmrE"/>
    <property type="match status" value="2"/>
</dbReference>
<keyword evidence="10" id="KW-1185">Reference proteome</keyword>
<keyword evidence="6 7" id="KW-0472">Membrane</keyword>
<evidence type="ECO:0000256" key="7">
    <source>
        <dbReference type="SAM" id="Phobius"/>
    </source>
</evidence>
<dbReference type="InterPro" id="IPR037185">
    <property type="entry name" value="EmrE-like"/>
</dbReference>
<feature type="domain" description="EamA" evidence="8">
    <location>
        <begin position="9"/>
        <end position="147"/>
    </location>
</feature>
<feature type="transmembrane region" description="Helical" evidence="7">
    <location>
        <begin position="276"/>
        <end position="295"/>
    </location>
</feature>
<evidence type="ECO:0000313" key="10">
    <source>
        <dbReference type="Proteomes" id="UP000287361"/>
    </source>
</evidence>
<dbReference type="Pfam" id="PF00892">
    <property type="entry name" value="EamA"/>
    <property type="match status" value="2"/>
</dbReference>
<reference evidence="9 10" key="1">
    <citation type="submission" date="2018-10" db="EMBL/GenBank/DDBJ databases">
        <title>Draft Genome Sequence of Anaerotignum sp. KCTC 15736.</title>
        <authorList>
            <person name="Choi S.H."/>
            <person name="Kim J.S."/>
            <person name="Kang S.W."/>
            <person name="Lee J.S."/>
            <person name="Park S.H."/>
        </authorList>
    </citation>
    <scope>NUCLEOTIDE SEQUENCE [LARGE SCALE GENOMIC DNA]</scope>
    <source>
        <strain evidence="9 10">KCTC 15736</strain>
    </source>
</reference>
<feature type="transmembrane region" description="Helical" evidence="7">
    <location>
        <begin position="161"/>
        <end position="178"/>
    </location>
</feature>
<dbReference type="PANTHER" id="PTHR32322:SF18">
    <property type="entry name" value="S-ADENOSYLMETHIONINE_S-ADENOSYLHOMOCYSTEINE TRANSPORTER"/>
    <property type="match status" value="1"/>
</dbReference>
<evidence type="ECO:0000256" key="5">
    <source>
        <dbReference type="ARBA" id="ARBA00022989"/>
    </source>
</evidence>
<keyword evidence="3" id="KW-1003">Cell membrane</keyword>
<feature type="transmembrane region" description="Helical" evidence="7">
    <location>
        <begin position="102"/>
        <end position="122"/>
    </location>
</feature>
<proteinExistence type="inferred from homology"/>
<dbReference type="Proteomes" id="UP000287361">
    <property type="component" value="Unassembled WGS sequence"/>
</dbReference>
<feature type="transmembrane region" description="Helical" evidence="7">
    <location>
        <begin position="78"/>
        <end position="96"/>
    </location>
</feature>
<evidence type="ECO:0000256" key="6">
    <source>
        <dbReference type="ARBA" id="ARBA00023136"/>
    </source>
</evidence>
<evidence type="ECO:0000256" key="4">
    <source>
        <dbReference type="ARBA" id="ARBA00022692"/>
    </source>
</evidence>
<dbReference type="GO" id="GO:0005886">
    <property type="term" value="C:plasma membrane"/>
    <property type="evidence" value="ECO:0007669"/>
    <property type="project" value="UniProtKB-SubCell"/>
</dbReference>
<dbReference type="PROSITE" id="PS51257">
    <property type="entry name" value="PROKAR_LIPOPROTEIN"/>
    <property type="match status" value="1"/>
</dbReference>
<evidence type="ECO:0000256" key="3">
    <source>
        <dbReference type="ARBA" id="ARBA00022475"/>
    </source>
</evidence>
<comment type="caution">
    <text evidence="9">The sequence shown here is derived from an EMBL/GenBank/DDBJ whole genome shotgun (WGS) entry which is preliminary data.</text>
</comment>
<dbReference type="OrthoDB" id="9810818at2"/>
<name>A0A401LDN7_9FIRM</name>
<feature type="transmembrane region" description="Helical" evidence="7">
    <location>
        <begin position="219"/>
        <end position="240"/>
    </location>
</feature>
<protein>
    <submittedName>
        <fullName evidence="9">Permease</fullName>
    </submittedName>
</protein>
<feature type="transmembrane region" description="Helical" evidence="7">
    <location>
        <begin position="41"/>
        <end position="58"/>
    </location>
</feature>
<dbReference type="PANTHER" id="PTHR32322">
    <property type="entry name" value="INNER MEMBRANE TRANSPORTER"/>
    <property type="match status" value="1"/>
</dbReference>
<comment type="subcellular location">
    <subcellularLocation>
        <location evidence="1">Cell membrane</location>
        <topology evidence="1">Multi-pass membrane protein</topology>
    </subcellularLocation>
</comment>